<evidence type="ECO:0000256" key="6">
    <source>
        <dbReference type="ARBA" id="ARBA00023211"/>
    </source>
</evidence>
<evidence type="ECO:0000256" key="1">
    <source>
        <dbReference type="ARBA" id="ARBA00001936"/>
    </source>
</evidence>
<reference evidence="8" key="1">
    <citation type="submission" date="2020-10" db="EMBL/GenBank/DDBJ databases">
        <authorList>
            <person name="Gilroy R."/>
        </authorList>
    </citation>
    <scope>NUCLEOTIDE SEQUENCE</scope>
    <source>
        <strain evidence="8">CHK187-14744</strain>
    </source>
</reference>
<comment type="cofactor">
    <cofactor evidence="1">
        <name>Mn(2+)</name>
        <dbReference type="ChEBI" id="CHEBI:29035"/>
    </cofactor>
</comment>
<dbReference type="Gene3D" id="3.90.79.10">
    <property type="entry name" value="Nucleoside Triphosphate Pyrophosphohydrolase"/>
    <property type="match status" value="1"/>
</dbReference>
<protein>
    <submittedName>
        <fullName evidence="8">CoA pyrophosphatase</fullName>
    </submittedName>
</protein>
<evidence type="ECO:0000256" key="5">
    <source>
        <dbReference type="ARBA" id="ARBA00022842"/>
    </source>
</evidence>
<keyword evidence="3" id="KW-0479">Metal-binding</keyword>
<evidence type="ECO:0000259" key="7">
    <source>
        <dbReference type="PROSITE" id="PS51462"/>
    </source>
</evidence>
<sequence length="212" mass="24758">MFETLARRRPRIVDENLYRKSAVVIPLIGEKDEMKVLFEVRSDKLRTQPGEICFPGGSCEKGERPRQTALREICEELQLKKRQIQLIGPADIFISPFNMMIYPFFGLLKDYKNTYNASEVGEIFTVPLKFFCSHKPQTWEQKVRIEPAEDFPWERVPGGRNYPWRQGRYPVCFYEYEGADGCVRHIWGLTAKIMENAVSILKAEQMPSEKEL</sequence>
<evidence type="ECO:0000313" key="8">
    <source>
        <dbReference type="EMBL" id="HIU02119.1"/>
    </source>
</evidence>
<name>A0A9D1KWS6_9FIRM</name>
<evidence type="ECO:0000313" key="9">
    <source>
        <dbReference type="Proteomes" id="UP000824164"/>
    </source>
</evidence>
<comment type="cofactor">
    <cofactor evidence="2">
        <name>Mg(2+)</name>
        <dbReference type="ChEBI" id="CHEBI:18420"/>
    </cofactor>
</comment>
<dbReference type="InterPro" id="IPR015797">
    <property type="entry name" value="NUDIX_hydrolase-like_dom_sf"/>
</dbReference>
<evidence type="ECO:0000256" key="4">
    <source>
        <dbReference type="ARBA" id="ARBA00022801"/>
    </source>
</evidence>
<keyword evidence="6" id="KW-0464">Manganese</keyword>
<feature type="domain" description="Nudix hydrolase" evidence="7">
    <location>
        <begin position="18"/>
        <end position="149"/>
    </location>
</feature>
<evidence type="ECO:0000256" key="2">
    <source>
        <dbReference type="ARBA" id="ARBA00001946"/>
    </source>
</evidence>
<comment type="caution">
    <text evidence="8">The sequence shown here is derived from an EMBL/GenBank/DDBJ whole genome shotgun (WGS) entry which is preliminary data.</text>
</comment>
<dbReference type="InterPro" id="IPR000086">
    <property type="entry name" value="NUDIX_hydrolase_dom"/>
</dbReference>
<organism evidence="8 9">
    <name type="scientific">Candidatus Onthocola gallistercoris</name>
    <dbReference type="NCBI Taxonomy" id="2840876"/>
    <lineage>
        <taxon>Bacteria</taxon>
        <taxon>Bacillati</taxon>
        <taxon>Bacillota</taxon>
        <taxon>Bacilli</taxon>
        <taxon>Candidatus Onthocola</taxon>
    </lineage>
</organism>
<dbReference type="CDD" id="cd03426">
    <property type="entry name" value="NUDIX_CoAse_Nudt7"/>
    <property type="match status" value="1"/>
</dbReference>
<dbReference type="Pfam" id="PF00293">
    <property type="entry name" value="NUDIX"/>
    <property type="match status" value="1"/>
</dbReference>
<dbReference type="PANTHER" id="PTHR12992">
    <property type="entry name" value="NUDIX HYDROLASE"/>
    <property type="match status" value="1"/>
</dbReference>
<gene>
    <name evidence="8" type="ORF">IAB63_02565</name>
</gene>
<evidence type="ECO:0000256" key="3">
    <source>
        <dbReference type="ARBA" id="ARBA00022723"/>
    </source>
</evidence>
<dbReference type="Proteomes" id="UP000824164">
    <property type="component" value="Unassembled WGS sequence"/>
</dbReference>
<keyword evidence="5" id="KW-0460">Magnesium</keyword>
<dbReference type="InterPro" id="IPR045121">
    <property type="entry name" value="CoAse"/>
</dbReference>
<dbReference type="PROSITE" id="PS51462">
    <property type="entry name" value="NUDIX"/>
    <property type="match status" value="1"/>
</dbReference>
<dbReference type="PANTHER" id="PTHR12992:SF11">
    <property type="entry name" value="MITOCHONDRIAL COENZYME A DIPHOSPHATASE NUDT8"/>
    <property type="match status" value="1"/>
</dbReference>
<dbReference type="AlphaFoldDB" id="A0A9D1KWS6"/>
<dbReference type="SUPFAM" id="SSF55811">
    <property type="entry name" value="Nudix"/>
    <property type="match status" value="1"/>
</dbReference>
<accession>A0A9D1KWS6</accession>
<dbReference type="GO" id="GO:0010945">
    <property type="term" value="F:coenzyme A diphosphatase activity"/>
    <property type="evidence" value="ECO:0007669"/>
    <property type="project" value="InterPro"/>
</dbReference>
<reference evidence="8" key="2">
    <citation type="journal article" date="2021" name="PeerJ">
        <title>Extensive microbial diversity within the chicken gut microbiome revealed by metagenomics and culture.</title>
        <authorList>
            <person name="Gilroy R."/>
            <person name="Ravi A."/>
            <person name="Getino M."/>
            <person name="Pursley I."/>
            <person name="Horton D.L."/>
            <person name="Alikhan N.F."/>
            <person name="Baker D."/>
            <person name="Gharbi K."/>
            <person name="Hall N."/>
            <person name="Watson M."/>
            <person name="Adriaenssens E.M."/>
            <person name="Foster-Nyarko E."/>
            <person name="Jarju S."/>
            <person name="Secka A."/>
            <person name="Antonio M."/>
            <person name="Oren A."/>
            <person name="Chaudhuri R.R."/>
            <person name="La Ragione R."/>
            <person name="Hildebrand F."/>
            <person name="Pallen M.J."/>
        </authorList>
    </citation>
    <scope>NUCLEOTIDE SEQUENCE</scope>
    <source>
        <strain evidence="8">CHK187-14744</strain>
    </source>
</reference>
<dbReference type="GO" id="GO:0046872">
    <property type="term" value="F:metal ion binding"/>
    <property type="evidence" value="ECO:0007669"/>
    <property type="project" value="UniProtKB-KW"/>
</dbReference>
<proteinExistence type="predicted"/>
<dbReference type="EMBL" id="DVLT01000017">
    <property type="protein sequence ID" value="HIU02119.1"/>
    <property type="molecule type" value="Genomic_DNA"/>
</dbReference>
<keyword evidence="4" id="KW-0378">Hydrolase</keyword>